<comment type="caution">
    <text evidence="3">The sequence shown here is derived from an EMBL/GenBank/DDBJ whole genome shotgun (WGS) entry which is preliminary data.</text>
</comment>
<keyword evidence="2" id="KW-0732">Signal</keyword>
<evidence type="ECO:0000313" key="4">
    <source>
        <dbReference type="Proteomes" id="UP000013248"/>
    </source>
</evidence>
<evidence type="ECO:0000256" key="2">
    <source>
        <dbReference type="SAM" id="SignalP"/>
    </source>
</evidence>
<evidence type="ECO:0000256" key="1">
    <source>
        <dbReference type="SAM" id="MobiDB-lite"/>
    </source>
</evidence>
<feature type="chain" id="PRO_5004149228" evidence="2">
    <location>
        <begin position="24"/>
        <end position="411"/>
    </location>
</feature>
<dbReference type="EMBL" id="APRP01000014">
    <property type="protein sequence ID" value="ENX02620.1"/>
    <property type="molecule type" value="Genomic_DNA"/>
</dbReference>
<organism evidence="3 4">
    <name type="scientific">Acinetobacter modestus</name>
    <dbReference type="NCBI Taxonomy" id="1776740"/>
    <lineage>
        <taxon>Bacteria</taxon>
        <taxon>Pseudomonadati</taxon>
        <taxon>Pseudomonadota</taxon>
        <taxon>Gammaproteobacteria</taxon>
        <taxon>Moraxellales</taxon>
        <taxon>Moraxellaceae</taxon>
        <taxon>Acinetobacter</taxon>
    </lineage>
</organism>
<dbReference type="Proteomes" id="UP000013248">
    <property type="component" value="Unassembled WGS sequence"/>
</dbReference>
<feature type="region of interest" description="Disordered" evidence="1">
    <location>
        <begin position="383"/>
        <end position="411"/>
    </location>
</feature>
<reference evidence="3 4" key="1">
    <citation type="submission" date="2013-02" db="EMBL/GenBank/DDBJ databases">
        <title>The Genome Sequence of Acinetobacter sp. ANC 3862.</title>
        <authorList>
            <consortium name="The Broad Institute Genome Sequencing Platform"/>
            <consortium name="The Broad Institute Genome Sequencing Center for Infectious Disease"/>
            <person name="Cerqueira G."/>
            <person name="Feldgarden M."/>
            <person name="Courvalin P."/>
            <person name="Perichon B."/>
            <person name="Grillot-Courvalin C."/>
            <person name="Clermont D."/>
            <person name="Rocha E."/>
            <person name="Yoon E.-J."/>
            <person name="Nemec A."/>
            <person name="Walker B."/>
            <person name="Young S.K."/>
            <person name="Zeng Q."/>
            <person name="Gargeya S."/>
            <person name="Fitzgerald M."/>
            <person name="Haas B."/>
            <person name="Abouelleil A."/>
            <person name="Alvarado L."/>
            <person name="Arachchi H.M."/>
            <person name="Berlin A.M."/>
            <person name="Chapman S.B."/>
            <person name="Dewar J."/>
            <person name="Goldberg J."/>
            <person name="Griggs A."/>
            <person name="Gujja S."/>
            <person name="Hansen M."/>
            <person name="Howarth C."/>
            <person name="Imamovic A."/>
            <person name="Larimer J."/>
            <person name="McCowan C."/>
            <person name="Murphy C."/>
            <person name="Neiman D."/>
            <person name="Pearson M."/>
            <person name="Priest M."/>
            <person name="Roberts A."/>
            <person name="Saif S."/>
            <person name="Shea T."/>
            <person name="Sisk P."/>
            <person name="Sykes S."/>
            <person name="Wortman J."/>
            <person name="Nusbaum C."/>
            <person name="Birren B."/>
        </authorList>
    </citation>
    <scope>NUCLEOTIDE SEQUENCE [LARGE SCALE GENOMIC DNA]</scope>
    <source>
        <strain evidence="3 4">ANC 3862</strain>
    </source>
</reference>
<dbReference type="AlphaFoldDB" id="N9NKV9"/>
<feature type="signal peptide" evidence="2">
    <location>
        <begin position="1"/>
        <end position="23"/>
    </location>
</feature>
<accession>N9NKV9</accession>
<gene>
    <name evidence="3" type="ORF">F900_01066</name>
</gene>
<name>N9NKV9_9GAMM</name>
<dbReference type="HOGENOM" id="CLU_668399_0_0_6"/>
<sequence>MGRKINLLNLSLSCFILSQSTHAGLFDSEQDVEVTVQGKVMADLGPETRQLFNKLPENIKDNVVKGIQESMPIIDKSVMKYIDRIDLSIKNSMENSHDPIICTSNGVSKNLLETLKDALFGSRPIPIAKVYNDYNQLGLLELDKDPLFYKVKYADFLGNATRVECQFLNGRTEKLQVIEFRQRIDYRWKIWNDLDGKCLNSYKCYDFAKDKLNLFIRNSDPRDLKQGDFDALTLYNRLPDPNLYTPSKINKSVFNEIERNIIEAVKIYDAITLIRLNRIEKEDELNKQIVSKLNESKNEFEKYLKKSNTAFDNRGTNLQTLTAALSQIRESINKNNLLIEIISKLSIENPDTLNIYNQLRESITQDNVDLSSKLKQIELEISRVPPPSKPGDGDDYDPIPEKDSCPWQICT</sequence>
<evidence type="ECO:0000313" key="3">
    <source>
        <dbReference type="EMBL" id="ENX02620.1"/>
    </source>
</evidence>
<protein>
    <submittedName>
        <fullName evidence="3">Uncharacterized protein</fullName>
    </submittedName>
</protein>
<dbReference type="PATRIC" id="fig|1217705.3.peg.1023"/>
<proteinExistence type="predicted"/>
<dbReference type="RefSeq" id="WP_005215650.1">
    <property type="nucleotide sequence ID" value="NZ_KB850089.1"/>
</dbReference>